<feature type="transmembrane region" description="Helical" evidence="5">
    <location>
        <begin position="256"/>
        <end position="278"/>
    </location>
</feature>
<organism evidence="7">
    <name type="scientific">termite gut metagenome</name>
    <dbReference type="NCBI Taxonomy" id="433724"/>
    <lineage>
        <taxon>unclassified sequences</taxon>
        <taxon>metagenomes</taxon>
        <taxon>organismal metagenomes</taxon>
    </lineage>
</organism>
<dbReference type="InterPro" id="IPR036513">
    <property type="entry name" value="STAS_dom_sf"/>
</dbReference>
<dbReference type="Gene3D" id="3.30.750.24">
    <property type="entry name" value="STAS domain"/>
    <property type="match status" value="1"/>
</dbReference>
<dbReference type="Pfam" id="PF01740">
    <property type="entry name" value="STAS"/>
    <property type="match status" value="1"/>
</dbReference>
<evidence type="ECO:0000256" key="2">
    <source>
        <dbReference type="ARBA" id="ARBA00022692"/>
    </source>
</evidence>
<dbReference type="AlphaFoldDB" id="A0A5J4SH05"/>
<feature type="transmembrane region" description="Helical" evidence="5">
    <location>
        <begin position="99"/>
        <end position="119"/>
    </location>
</feature>
<dbReference type="Pfam" id="PF00916">
    <property type="entry name" value="Sulfate_transp"/>
    <property type="match status" value="1"/>
</dbReference>
<sequence>MKAFDFKPKLVTTSKLYTKEVFMADLMSGIIVGIVALPLAIAFGIASGVSPEKGIITAIIAGFIISLLGGSRVQIGGPTGAFIVIVYGVIQQYGETGLIISTIMAGIILVLLGILKLGAIIKFIPYPIIVGFTSGIAITIFTTQIADIFGLNLGGEKIPGNFVGKWLVYFRHFDSVNWWNTAVSIISIIIICLTPRFTKKIPGSLIAIIFVTVAVYLLKTVGDVTCIDTIGNRFTIKPELPNAEIPPINWEAIQGLFPVAITIAVLGAIESLLSATVADGMISDKHDSNTELIAQGAANIITPLFGGIPATGAIARTMTNINNGGRTPVAGIIHAFVLLLILLFFMPLAQYIPMACLAGVLVVVSYNMSEWRTFKTLMRNPKSDVAVLLLTFSLTVIFDLTIAIEVGLVIACLLFIRRVMETTEISVITDEINPNNELDIAIHEENLTIPLGVEVYEISGPYFFGIANKFEEYITQLKSPSQVRIIRMRRVPFIDSTGIHNLTNLCRRSQKEKITVILSGVNEKVHNTLVQSKFYELLGKENICPNINVALERAKEIIDRKPTINISGENHNRTK</sequence>
<dbReference type="InterPro" id="IPR011547">
    <property type="entry name" value="SLC26A/SulP_dom"/>
</dbReference>
<keyword evidence="3 5" id="KW-1133">Transmembrane helix</keyword>
<feature type="transmembrane region" description="Helical" evidence="5">
    <location>
        <begin position="176"/>
        <end position="194"/>
    </location>
</feature>
<dbReference type="InterPro" id="IPR001902">
    <property type="entry name" value="SLC26A/SulP_fam"/>
</dbReference>
<dbReference type="SUPFAM" id="SSF52091">
    <property type="entry name" value="SpoIIaa-like"/>
    <property type="match status" value="1"/>
</dbReference>
<evidence type="ECO:0000259" key="6">
    <source>
        <dbReference type="PROSITE" id="PS50801"/>
    </source>
</evidence>
<feature type="transmembrane region" description="Helical" evidence="5">
    <location>
        <begin position="126"/>
        <end position="146"/>
    </location>
</feature>
<comment type="subcellular location">
    <subcellularLocation>
        <location evidence="1">Membrane</location>
        <topology evidence="1">Multi-pass membrane protein</topology>
    </subcellularLocation>
</comment>
<evidence type="ECO:0000313" key="7">
    <source>
        <dbReference type="EMBL" id="KAA6344635.1"/>
    </source>
</evidence>
<feature type="transmembrane region" description="Helical" evidence="5">
    <location>
        <begin position="327"/>
        <end position="345"/>
    </location>
</feature>
<comment type="caution">
    <text evidence="7">The sequence shown here is derived from an EMBL/GenBank/DDBJ whole genome shotgun (WGS) entry which is preliminary data.</text>
</comment>
<proteinExistence type="predicted"/>
<dbReference type="GO" id="GO:0016020">
    <property type="term" value="C:membrane"/>
    <property type="evidence" value="ECO:0007669"/>
    <property type="project" value="UniProtKB-SubCell"/>
</dbReference>
<gene>
    <name evidence="7" type="ORF">EZS27_007757</name>
</gene>
<evidence type="ECO:0000256" key="1">
    <source>
        <dbReference type="ARBA" id="ARBA00004141"/>
    </source>
</evidence>
<dbReference type="NCBIfam" id="TIGR00815">
    <property type="entry name" value="sulP"/>
    <property type="match status" value="1"/>
</dbReference>
<feature type="transmembrane region" description="Helical" evidence="5">
    <location>
        <begin position="388"/>
        <end position="416"/>
    </location>
</feature>
<dbReference type="InterPro" id="IPR002645">
    <property type="entry name" value="STAS_dom"/>
</dbReference>
<dbReference type="PANTHER" id="PTHR11814">
    <property type="entry name" value="SULFATE TRANSPORTER"/>
    <property type="match status" value="1"/>
</dbReference>
<keyword evidence="2 5" id="KW-0812">Transmembrane</keyword>
<evidence type="ECO:0000256" key="5">
    <source>
        <dbReference type="SAM" id="Phobius"/>
    </source>
</evidence>
<dbReference type="CDD" id="cd07042">
    <property type="entry name" value="STAS_SulP_like_sulfate_transporter"/>
    <property type="match status" value="1"/>
</dbReference>
<protein>
    <submittedName>
        <fullName evidence="7">Sulfate permease SulP family</fullName>
    </submittedName>
</protein>
<dbReference type="PROSITE" id="PS50801">
    <property type="entry name" value="STAS"/>
    <property type="match status" value="1"/>
</dbReference>
<feature type="transmembrane region" description="Helical" evidence="5">
    <location>
        <begin position="51"/>
        <end position="68"/>
    </location>
</feature>
<name>A0A5J4SH05_9ZZZZ</name>
<feature type="transmembrane region" description="Helical" evidence="5">
    <location>
        <begin position="201"/>
        <end position="218"/>
    </location>
</feature>
<accession>A0A5J4SH05</accession>
<evidence type="ECO:0000256" key="3">
    <source>
        <dbReference type="ARBA" id="ARBA00022989"/>
    </source>
</evidence>
<feature type="transmembrane region" description="Helical" evidence="5">
    <location>
        <begin position="21"/>
        <end position="45"/>
    </location>
</feature>
<dbReference type="EMBL" id="SNRY01000208">
    <property type="protein sequence ID" value="KAA6344635.1"/>
    <property type="molecule type" value="Genomic_DNA"/>
</dbReference>
<dbReference type="GO" id="GO:0055085">
    <property type="term" value="P:transmembrane transport"/>
    <property type="evidence" value="ECO:0007669"/>
    <property type="project" value="InterPro"/>
</dbReference>
<feature type="domain" description="STAS" evidence="6">
    <location>
        <begin position="452"/>
        <end position="554"/>
    </location>
</feature>
<evidence type="ECO:0000256" key="4">
    <source>
        <dbReference type="ARBA" id="ARBA00023136"/>
    </source>
</evidence>
<keyword evidence="4 5" id="KW-0472">Membrane</keyword>
<reference evidence="7" key="1">
    <citation type="submission" date="2019-03" db="EMBL/GenBank/DDBJ databases">
        <title>Single cell metagenomics reveals metabolic interactions within the superorganism composed of flagellate Streblomastix strix and complex community of Bacteroidetes bacteria on its surface.</title>
        <authorList>
            <person name="Treitli S.C."/>
            <person name="Kolisko M."/>
            <person name="Husnik F."/>
            <person name="Keeling P."/>
            <person name="Hampl V."/>
        </authorList>
    </citation>
    <scope>NUCLEOTIDE SEQUENCE</scope>
    <source>
        <strain evidence="7">STM</strain>
    </source>
</reference>